<evidence type="ECO:0000259" key="14">
    <source>
        <dbReference type="Pfam" id="PF02705"/>
    </source>
</evidence>
<dbReference type="InterPro" id="IPR053951">
    <property type="entry name" value="K_trans_N"/>
</dbReference>
<reference evidence="16 17" key="1">
    <citation type="journal article" date="2020" name="Microorganisms">
        <title>Osmotic Adaptation and Compatible Solute Biosynthesis of Phototrophic Bacteria as Revealed from Genome Analyses.</title>
        <authorList>
            <person name="Imhoff J.F."/>
            <person name="Rahn T."/>
            <person name="Kunzel S."/>
            <person name="Keller A."/>
            <person name="Neulinger S.C."/>
        </authorList>
    </citation>
    <scope>NUCLEOTIDE SEQUENCE [LARGE SCALE GENOMIC DNA]</scope>
    <source>
        <strain evidence="16 17">DSM 15382</strain>
    </source>
</reference>
<keyword evidence="5" id="KW-0997">Cell inner membrane</keyword>
<feature type="non-terminal residue" evidence="16">
    <location>
        <position position="196"/>
    </location>
</feature>
<dbReference type="PANTHER" id="PTHR30540">
    <property type="entry name" value="OSMOTIC STRESS POTASSIUM TRANSPORTER"/>
    <property type="match status" value="1"/>
</dbReference>
<keyword evidence="3" id="KW-0813">Transport</keyword>
<evidence type="ECO:0000256" key="10">
    <source>
        <dbReference type="ARBA" id="ARBA00022989"/>
    </source>
</evidence>
<dbReference type="Proteomes" id="UP000697995">
    <property type="component" value="Unassembled WGS sequence"/>
</dbReference>
<evidence type="ECO:0000256" key="7">
    <source>
        <dbReference type="ARBA" id="ARBA00022692"/>
    </source>
</evidence>
<evidence type="ECO:0000256" key="8">
    <source>
        <dbReference type="ARBA" id="ARBA00022847"/>
    </source>
</evidence>
<evidence type="ECO:0000313" key="17">
    <source>
        <dbReference type="Proteomes" id="UP000697995"/>
    </source>
</evidence>
<evidence type="ECO:0000259" key="15">
    <source>
        <dbReference type="Pfam" id="PF22776"/>
    </source>
</evidence>
<dbReference type="Pfam" id="PF02705">
    <property type="entry name" value="K_trans"/>
    <property type="match status" value="1"/>
</dbReference>
<dbReference type="InterPro" id="IPR003855">
    <property type="entry name" value="K+_transporter"/>
</dbReference>
<evidence type="ECO:0000256" key="6">
    <source>
        <dbReference type="ARBA" id="ARBA00022538"/>
    </source>
</evidence>
<keyword evidence="7 13" id="KW-0812">Transmembrane</keyword>
<feature type="transmembrane region" description="Helical" evidence="13">
    <location>
        <begin position="51"/>
        <end position="72"/>
    </location>
</feature>
<dbReference type="EMBL" id="NRSG01000829">
    <property type="protein sequence ID" value="MBK1662864.1"/>
    <property type="molecule type" value="Genomic_DNA"/>
</dbReference>
<feature type="transmembrane region" description="Helical" evidence="13">
    <location>
        <begin position="79"/>
        <end position="102"/>
    </location>
</feature>
<comment type="similarity">
    <text evidence="2">Belongs to the HAK/KUP transporter (TC 2.A.72) family.</text>
</comment>
<accession>A0ABS1D7S4</accession>
<evidence type="ECO:0000256" key="3">
    <source>
        <dbReference type="ARBA" id="ARBA00022448"/>
    </source>
</evidence>
<evidence type="ECO:0000256" key="5">
    <source>
        <dbReference type="ARBA" id="ARBA00022519"/>
    </source>
</evidence>
<evidence type="ECO:0000256" key="13">
    <source>
        <dbReference type="SAM" id="Phobius"/>
    </source>
</evidence>
<evidence type="ECO:0000256" key="4">
    <source>
        <dbReference type="ARBA" id="ARBA00022475"/>
    </source>
</evidence>
<sequence length="196" mass="22027">MQLGLLPRLEIQHTSASTEGQIYVPRVNRTLLIGVLLLVFLFRTSDNLANAYGIAVTGTMVVDASLAFFVVWKLWRWPLWLAIPVIGYFLTIDVSFLMANLIKIFEGAWVPLTMGALAMVVMWTWVRGTDLLHKKTQRDSIPTADLIRMLEKSKPHRVAGTAVFLTGDPQVAPSALMHNLKHNKVVHERVVIMNIV</sequence>
<evidence type="ECO:0000256" key="12">
    <source>
        <dbReference type="ARBA" id="ARBA00023136"/>
    </source>
</evidence>
<feature type="domain" description="K+ potassium transporter integral membrane" evidence="14">
    <location>
        <begin position="1"/>
        <end position="147"/>
    </location>
</feature>
<proteinExistence type="inferred from homology"/>
<gene>
    <name evidence="16" type="primary">trkD</name>
    <name evidence="16" type="ORF">CKO45_32380</name>
</gene>
<dbReference type="Pfam" id="PF22776">
    <property type="entry name" value="K_trans_C"/>
    <property type="match status" value="1"/>
</dbReference>
<evidence type="ECO:0000256" key="1">
    <source>
        <dbReference type="ARBA" id="ARBA00004141"/>
    </source>
</evidence>
<feature type="transmembrane region" description="Helical" evidence="13">
    <location>
        <begin position="108"/>
        <end position="126"/>
    </location>
</feature>
<name>A0ABS1D7S4_9PROT</name>
<comment type="subcellular location">
    <subcellularLocation>
        <location evidence="1">Membrane</location>
        <topology evidence="1">Multi-pass membrane protein</topology>
    </subcellularLocation>
</comment>
<keyword evidence="10 13" id="KW-1133">Transmembrane helix</keyword>
<evidence type="ECO:0000313" key="16">
    <source>
        <dbReference type="EMBL" id="MBK1662864.1"/>
    </source>
</evidence>
<protein>
    <submittedName>
        <fullName evidence="16">Potassium transporter Kup</fullName>
    </submittedName>
</protein>
<keyword evidence="6" id="KW-0633">Potassium transport</keyword>
<keyword evidence="12 13" id="KW-0472">Membrane</keyword>
<evidence type="ECO:0000256" key="9">
    <source>
        <dbReference type="ARBA" id="ARBA00022958"/>
    </source>
</evidence>
<keyword evidence="8" id="KW-0769">Symport</keyword>
<organism evidence="16 17">
    <name type="scientific">Paracraurococcus ruber</name>
    <dbReference type="NCBI Taxonomy" id="77675"/>
    <lineage>
        <taxon>Bacteria</taxon>
        <taxon>Pseudomonadati</taxon>
        <taxon>Pseudomonadota</taxon>
        <taxon>Alphaproteobacteria</taxon>
        <taxon>Acetobacterales</taxon>
        <taxon>Roseomonadaceae</taxon>
        <taxon>Paracraurococcus</taxon>
    </lineage>
</organism>
<evidence type="ECO:0000256" key="11">
    <source>
        <dbReference type="ARBA" id="ARBA00023065"/>
    </source>
</evidence>
<evidence type="ECO:0000256" key="2">
    <source>
        <dbReference type="ARBA" id="ARBA00007019"/>
    </source>
</evidence>
<keyword evidence="11" id="KW-0406">Ion transport</keyword>
<keyword evidence="4" id="KW-1003">Cell membrane</keyword>
<dbReference type="InterPro" id="IPR053952">
    <property type="entry name" value="K_trans_C"/>
</dbReference>
<keyword evidence="9" id="KW-0630">Potassium</keyword>
<feature type="domain" description="K+ potassium transporter C-terminal" evidence="15">
    <location>
        <begin position="160"/>
        <end position="195"/>
    </location>
</feature>
<comment type="caution">
    <text evidence="16">The sequence shown here is derived from an EMBL/GenBank/DDBJ whole genome shotgun (WGS) entry which is preliminary data.</text>
</comment>
<dbReference type="PANTHER" id="PTHR30540:SF79">
    <property type="entry name" value="LOW AFFINITY POTASSIUM TRANSPORT SYSTEM PROTEIN KUP"/>
    <property type="match status" value="1"/>
</dbReference>
<keyword evidence="17" id="KW-1185">Reference proteome</keyword>